<evidence type="ECO:0000259" key="5">
    <source>
        <dbReference type="PROSITE" id="PS50893"/>
    </source>
</evidence>
<dbReference type="PROSITE" id="PS50893">
    <property type="entry name" value="ABC_TRANSPORTER_2"/>
    <property type="match status" value="1"/>
</dbReference>
<dbReference type="InterPro" id="IPR013611">
    <property type="entry name" value="Transp-assoc_OB_typ2"/>
</dbReference>
<dbReference type="AlphaFoldDB" id="A0A6I2L0R2"/>
<gene>
    <name evidence="6" type="primary">ugpC</name>
    <name evidence="6" type="ORF">GJ699_15735</name>
</gene>
<dbReference type="InterPro" id="IPR003439">
    <property type="entry name" value="ABC_transporter-like_ATP-bd"/>
</dbReference>
<name>A0A6I2L0R2_9BURK</name>
<dbReference type="PANTHER" id="PTHR43875">
    <property type="entry name" value="MALTODEXTRIN IMPORT ATP-BINDING PROTEIN MSMX"/>
    <property type="match status" value="1"/>
</dbReference>
<dbReference type="CDD" id="cd03301">
    <property type="entry name" value="ABC_MalK_N"/>
    <property type="match status" value="1"/>
</dbReference>
<dbReference type="Gene3D" id="3.40.50.300">
    <property type="entry name" value="P-loop containing nucleotide triphosphate hydrolases"/>
    <property type="match status" value="1"/>
</dbReference>
<dbReference type="SUPFAM" id="SSF50331">
    <property type="entry name" value="MOP-like"/>
    <property type="match status" value="1"/>
</dbReference>
<dbReference type="Gene3D" id="2.40.50.140">
    <property type="entry name" value="Nucleic acid-binding proteins"/>
    <property type="match status" value="1"/>
</dbReference>
<dbReference type="Pfam" id="PF08402">
    <property type="entry name" value="TOBE_2"/>
    <property type="match status" value="1"/>
</dbReference>
<dbReference type="PANTHER" id="PTHR43875:SF3">
    <property type="entry name" value="MALTOSE_MALTODEXTRIN IMPORT ATP-BINDING PROTEIN MALK"/>
    <property type="match status" value="1"/>
</dbReference>
<dbReference type="SMART" id="SM00382">
    <property type="entry name" value="AAA"/>
    <property type="match status" value="1"/>
</dbReference>
<keyword evidence="2" id="KW-1003">Cell membrane</keyword>
<dbReference type="InterPro" id="IPR017871">
    <property type="entry name" value="ABC_transporter-like_CS"/>
</dbReference>
<reference evidence="6 7" key="1">
    <citation type="submission" date="2019-11" db="EMBL/GenBank/DDBJ databases">
        <title>Novel species isolated from a subtropical stream in China.</title>
        <authorList>
            <person name="Lu H."/>
        </authorList>
    </citation>
    <scope>NUCLEOTIDE SEQUENCE [LARGE SCALE GENOMIC DNA]</scope>
    <source>
        <strain evidence="6 7">FT80W</strain>
    </source>
</reference>
<dbReference type="InterPro" id="IPR003593">
    <property type="entry name" value="AAA+_ATPase"/>
</dbReference>
<dbReference type="InterPro" id="IPR027417">
    <property type="entry name" value="P-loop_NTPase"/>
</dbReference>
<dbReference type="GO" id="GO:1990060">
    <property type="term" value="C:maltose transport complex"/>
    <property type="evidence" value="ECO:0007669"/>
    <property type="project" value="TreeGrafter"/>
</dbReference>
<evidence type="ECO:0000256" key="1">
    <source>
        <dbReference type="ARBA" id="ARBA00022448"/>
    </source>
</evidence>
<dbReference type="GO" id="GO:0005524">
    <property type="term" value="F:ATP binding"/>
    <property type="evidence" value="ECO:0007669"/>
    <property type="project" value="UniProtKB-KW"/>
</dbReference>
<keyword evidence="4 6" id="KW-0067">ATP-binding</keyword>
<evidence type="ECO:0000313" key="6">
    <source>
        <dbReference type="EMBL" id="MRW91443.1"/>
    </source>
</evidence>
<accession>A0A6I2L0R2</accession>
<dbReference type="NCBIfam" id="NF008653">
    <property type="entry name" value="PRK11650.1"/>
    <property type="match status" value="1"/>
</dbReference>
<dbReference type="Pfam" id="PF00005">
    <property type="entry name" value="ABC_tran"/>
    <property type="match status" value="1"/>
</dbReference>
<feature type="domain" description="ABC transporter" evidence="5">
    <location>
        <begin position="8"/>
        <end position="238"/>
    </location>
</feature>
<proteinExistence type="predicted"/>
<dbReference type="InterPro" id="IPR008995">
    <property type="entry name" value="Mo/tungstate-bd_C_term_dom"/>
</dbReference>
<protein>
    <submittedName>
        <fullName evidence="6">sn-glycerol-3-phosphate ABC transporter ATP-binding protein UgpC</fullName>
    </submittedName>
</protein>
<dbReference type="InterPro" id="IPR012340">
    <property type="entry name" value="NA-bd_OB-fold"/>
</dbReference>
<keyword evidence="2" id="KW-0472">Membrane</keyword>
<keyword evidence="7" id="KW-1185">Reference proteome</keyword>
<comment type="caution">
    <text evidence="6">The sequence shown here is derived from an EMBL/GenBank/DDBJ whole genome shotgun (WGS) entry which is preliminary data.</text>
</comment>
<evidence type="ECO:0000256" key="2">
    <source>
        <dbReference type="ARBA" id="ARBA00022475"/>
    </source>
</evidence>
<dbReference type="FunFam" id="3.40.50.300:FF:000042">
    <property type="entry name" value="Maltose/maltodextrin ABC transporter, ATP-binding protein"/>
    <property type="match status" value="1"/>
</dbReference>
<keyword evidence="1" id="KW-0813">Transport</keyword>
<dbReference type="InterPro" id="IPR047641">
    <property type="entry name" value="ABC_transpr_MalK/UgpC-like"/>
</dbReference>
<evidence type="ECO:0000256" key="4">
    <source>
        <dbReference type="ARBA" id="ARBA00022840"/>
    </source>
</evidence>
<dbReference type="GO" id="GO:0015423">
    <property type="term" value="F:ABC-type maltose transporter activity"/>
    <property type="evidence" value="ECO:0007669"/>
    <property type="project" value="TreeGrafter"/>
</dbReference>
<dbReference type="PROSITE" id="PS00211">
    <property type="entry name" value="ABC_TRANSPORTER_1"/>
    <property type="match status" value="1"/>
</dbReference>
<dbReference type="EMBL" id="WKJK01000007">
    <property type="protein sequence ID" value="MRW91443.1"/>
    <property type="molecule type" value="Genomic_DNA"/>
</dbReference>
<evidence type="ECO:0000313" key="7">
    <source>
        <dbReference type="Proteomes" id="UP000433309"/>
    </source>
</evidence>
<evidence type="ECO:0000256" key="3">
    <source>
        <dbReference type="ARBA" id="ARBA00022741"/>
    </source>
</evidence>
<dbReference type="InterPro" id="IPR015855">
    <property type="entry name" value="ABC_transpr_MalK-like"/>
</dbReference>
<dbReference type="Gene3D" id="2.40.50.100">
    <property type="match status" value="1"/>
</dbReference>
<dbReference type="SUPFAM" id="SSF52540">
    <property type="entry name" value="P-loop containing nucleoside triphosphate hydrolases"/>
    <property type="match status" value="1"/>
</dbReference>
<sequence>MAHELAGIEWRDVSKRYGQNTVIPNFNLSIGAGEFIALLGPSGCGKSTLLRMLAGLEPVSSGSIAIGGRDVTTLPPGQRGIAMVFQQYALYPHMTVRDNMAFGLRNIRMAEAEIARRVEAAAQMLELQALLERKPVQLSGGQRQRVAIGRAVVKEPLAFLFDEPLSNLDAALRTRTRLELARLHKRLGATMLFVTHDQVEAMTLANRIVVLNQGRIEQFAAPMELYQRPATRFVAGFVGSPAMNFLPVTRSADIDGCCAVTLANGVLLRTSVPALDAVSAAAGAAPMELGLRPDAIVPAADGQLQGVVEVIERLGDRTLLHVQLADGLLVVADAPPRAAEPAIGTSIRLRLELQRAHLFDAAGAAHHPA</sequence>
<dbReference type="GO" id="GO:0016887">
    <property type="term" value="F:ATP hydrolysis activity"/>
    <property type="evidence" value="ECO:0007669"/>
    <property type="project" value="InterPro"/>
</dbReference>
<keyword evidence="3" id="KW-0547">Nucleotide-binding</keyword>
<organism evidence="6 7">
    <name type="scientific">Duganella guangzhouensis</name>
    <dbReference type="NCBI Taxonomy" id="2666084"/>
    <lineage>
        <taxon>Bacteria</taxon>
        <taxon>Pseudomonadati</taxon>
        <taxon>Pseudomonadota</taxon>
        <taxon>Betaproteobacteria</taxon>
        <taxon>Burkholderiales</taxon>
        <taxon>Oxalobacteraceae</taxon>
        <taxon>Telluria group</taxon>
        <taxon>Duganella</taxon>
    </lineage>
</organism>
<dbReference type="GO" id="GO:0055052">
    <property type="term" value="C:ATP-binding cassette (ABC) transporter complex, substrate-binding subunit-containing"/>
    <property type="evidence" value="ECO:0007669"/>
    <property type="project" value="TreeGrafter"/>
</dbReference>
<dbReference type="Proteomes" id="UP000433309">
    <property type="component" value="Unassembled WGS sequence"/>
</dbReference>